<dbReference type="STRING" id="554065.E1Z3Q6"/>
<evidence type="ECO:0000256" key="1">
    <source>
        <dbReference type="RuleBase" id="RU003682"/>
    </source>
</evidence>
<evidence type="ECO:0000313" key="4">
    <source>
        <dbReference type="EMBL" id="EFN59217.1"/>
    </source>
</evidence>
<dbReference type="eggNOG" id="KOG4459">
    <property type="taxonomic scope" value="Eukaryota"/>
</dbReference>
<name>E1Z3Q6_CHLVA</name>
<dbReference type="InterPro" id="IPR039575">
    <property type="entry name" value="P3H"/>
</dbReference>
<protein>
    <recommendedName>
        <fullName evidence="3">Fe2OG dioxygenase domain-containing protein</fullName>
    </recommendedName>
</protein>
<dbReference type="InParanoid" id="E1Z3Q6"/>
<gene>
    <name evidence="4" type="ORF">CHLNCDRAFT_50087</name>
</gene>
<organism evidence="5">
    <name type="scientific">Chlorella variabilis</name>
    <name type="common">Green alga</name>
    <dbReference type="NCBI Taxonomy" id="554065"/>
    <lineage>
        <taxon>Eukaryota</taxon>
        <taxon>Viridiplantae</taxon>
        <taxon>Chlorophyta</taxon>
        <taxon>core chlorophytes</taxon>
        <taxon>Trebouxiophyceae</taxon>
        <taxon>Chlorellales</taxon>
        <taxon>Chlorellaceae</taxon>
        <taxon>Chlorella clade</taxon>
        <taxon>Chlorella</taxon>
    </lineage>
</organism>
<dbReference type="GeneID" id="17358942"/>
<comment type="similarity">
    <text evidence="1">Belongs to the iron/ascorbate-dependent oxidoreductase family.</text>
</comment>
<feature type="domain" description="Fe2OG dioxygenase" evidence="3">
    <location>
        <begin position="32"/>
        <end position="126"/>
    </location>
</feature>
<keyword evidence="5" id="KW-1185">Reference proteome</keyword>
<dbReference type="FunCoup" id="E1Z3Q6">
    <property type="interactions" value="154"/>
</dbReference>
<dbReference type="AlphaFoldDB" id="E1Z3Q6"/>
<evidence type="ECO:0000313" key="5">
    <source>
        <dbReference type="Proteomes" id="UP000008141"/>
    </source>
</evidence>
<dbReference type="KEGG" id="cvr:CHLNCDRAFT_50087"/>
<dbReference type="GO" id="GO:0016491">
    <property type="term" value="F:oxidoreductase activity"/>
    <property type="evidence" value="ECO:0007669"/>
    <property type="project" value="UniProtKB-KW"/>
</dbReference>
<keyword evidence="1" id="KW-0408">Iron</keyword>
<dbReference type="InterPro" id="IPR044862">
    <property type="entry name" value="Pro_4_hyd_alph_FE2OG_OXY"/>
</dbReference>
<dbReference type="Pfam" id="PF13640">
    <property type="entry name" value="2OG-FeII_Oxy_3"/>
    <property type="match status" value="1"/>
</dbReference>
<dbReference type="EMBL" id="GL433836">
    <property type="protein sequence ID" value="EFN59217.1"/>
    <property type="molecule type" value="Genomic_DNA"/>
</dbReference>
<accession>E1Z3Q6</accession>
<proteinExistence type="inferred from homology"/>
<dbReference type="InterPro" id="IPR005123">
    <property type="entry name" value="Oxoglu/Fe-dep_dioxygenase_dom"/>
</dbReference>
<evidence type="ECO:0000259" key="3">
    <source>
        <dbReference type="PROSITE" id="PS51471"/>
    </source>
</evidence>
<dbReference type="OrthoDB" id="427071at2759"/>
<feature type="region of interest" description="Disordered" evidence="2">
    <location>
        <begin position="217"/>
        <end position="238"/>
    </location>
</feature>
<feature type="compositionally biased region" description="Gly residues" evidence="2">
    <location>
        <begin position="228"/>
        <end position="238"/>
    </location>
</feature>
<keyword evidence="1" id="KW-0479">Metal-binding</keyword>
<evidence type="ECO:0000256" key="2">
    <source>
        <dbReference type="SAM" id="MobiDB-lite"/>
    </source>
</evidence>
<dbReference type="RefSeq" id="XP_005851319.1">
    <property type="nucleotide sequence ID" value="XM_005851257.1"/>
</dbReference>
<keyword evidence="1" id="KW-0560">Oxidoreductase</keyword>
<dbReference type="Gene3D" id="2.60.120.620">
    <property type="entry name" value="q2cbj1_9rhob like domain"/>
    <property type="match status" value="1"/>
</dbReference>
<dbReference type="GO" id="GO:0032963">
    <property type="term" value="P:collagen metabolic process"/>
    <property type="evidence" value="ECO:0007669"/>
    <property type="project" value="InterPro"/>
</dbReference>
<dbReference type="Proteomes" id="UP000008141">
    <property type="component" value="Unassembled WGS sequence"/>
</dbReference>
<dbReference type="PANTHER" id="PTHR14049">
    <property type="entry name" value="LEPRECAN 1"/>
    <property type="match status" value="1"/>
</dbReference>
<dbReference type="PROSITE" id="PS51471">
    <property type="entry name" value="FE2OG_OXY"/>
    <property type="match status" value="1"/>
</dbReference>
<dbReference type="PANTHER" id="PTHR14049:SF9">
    <property type="entry name" value="PROCOLLAGEN-PROLINE 3-DIOXYGENASE"/>
    <property type="match status" value="1"/>
</dbReference>
<reference evidence="4 5" key="1">
    <citation type="journal article" date="2010" name="Plant Cell">
        <title>The Chlorella variabilis NC64A genome reveals adaptation to photosymbiosis, coevolution with viruses, and cryptic sex.</title>
        <authorList>
            <person name="Blanc G."/>
            <person name="Duncan G."/>
            <person name="Agarkova I."/>
            <person name="Borodovsky M."/>
            <person name="Gurnon J."/>
            <person name="Kuo A."/>
            <person name="Lindquist E."/>
            <person name="Lucas S."/>
            <person name="Pangilinan J."/>
            <person name="Polle J."/>
            <person name="Salamov A."/>
            <person name="Terry A."/>
            <person name="Yamada T."/>
            <person name="Dunigan D.D."/>
            <person name="Grigoriev I.V."/>
            <person name="Claverie J.M."/>
            <person name="Van Etten J.L."/>
        </authorList>
    </citation>
    <scope>NUCLEOTIDE SEQUENCE [LARGE SCALE GENOMIC DNA]</scope>
    <source>
        <strain evidence="4 5">NC64A</strain>
    </source>
</reference>
<sequence>MALSPLLVPMVAAREAVRTAVEAALSLPLGLLIEFTGLISWRPGASIGWHHDANRPYLQQRAASAVCYLNQAGRDFEGGAFRFQTGTPQVVHAAPGRVVAYGAQDSHCVDPITSGERFTLTLWFTQDPAHSEDTRLLVQLAGPVPRSLGLPASMWRLPDGTDLRLCRLGMAGFALVWQGQVLHSTEGLPEDGTTGSSQLQLQLAVQPGVLQAWLNWQSPPRPHRPDGTEGGTSGGGACGVAAPAVEQGGCAEANPAEATVAQLVAGIEFGSVQDAVLAVQHFLQDWSCVECKSETFRCE</sequence>
<dbReference type="GO" id="GO:0046872">
    <property type="term" value="F:metal ion binding"/>
    <property type="evidence" value="ECO:0007669"/>
    <property type="project" value="UniProtKB-KW"/>
</dbReference>